<feature type="region of interest" description="Disordered" evidence="1">
    <location>
        <begin position="61"/>
        <end position="98"/>
    </location>
</feature>
<sequence>MEEQRKSREMEELEGKVRELEKIAGTLGDVPDEELADTLAGAVELLGEINARIEARVEAAGEESREADSLLSGVDFGPFDEALEDLERRERSPGGPRP</sequence>
<dbReference type="AlphaFoldDB" id="A0A6G8Q6M0"/>
<evidence type="ECO:0000313" key="2">
    <source>
        <dbReference type="EMBL" id="QIN82125.1"/>
    </source>
</evidence>
<keyword evidence="3" id="KW-1185">Reference proteome</keyword>
<evidence type="ECO:0000313" key="3">
    <source>
        <dbReference type="Proteomes" id="UP000501452"/>
    </source>
</evidence>
<dbReference type="Proteomes" id="UP000501452">
    <property type="component" value="Chromosome"/>
</dbReference>
<protein>
    <submittedName>
        <fullName evidence="2">Uncharacterized protein</fullName>
    </submittedName>
</protein>
<dbReference type="RefSeq" id="WP_166174148.1">
    <property type="nucleotide sequence ID" value="NZ_CP045119.1"/>
</dbReference>
<reference evidence="2 3" key="1">
    <citation type="submission" date="2019-10" db="EMBL/GenBank/DDBJ databases">
        <title>Rubrobacter sp nov SCSIO 52090 isolated from a deep-sea sediment in the South China Sea.</title>
        <authorList>
            <person name="Chen R.W."/>
        </authorList>
    </citation>
    <scope>NUCLEOTIDE SEQUENCE [LARGE SCALE GENOMIC DNA]</scope>
    <source>
        <strain evidence="2 3">SCSIO 52909</strain>
    </source>
</reference>
<organism evidence="2 3">
    <name type="scientific">Rubrobacter tropicus</name>
    <dbReference type="NCBI Taxonomy" id="2653851"/>
    <lineage>
        <taxon>Bacteria</taxon>
        <taxon>Bacillati</taxon>
        <taxon>Actinomycetota</taxon>
        <taxon>Rubrobacteria</taxon>
        <taxon>Rubrobacterales</taxon>
        <taxon>Rubrobacteraceae</taxon>
        <taxon>Rubrobacter</taxon>
    </lineage>
</organism>
<name>A0A6G8Q6M0_9ACTN</name>
<gene>
    <name evidence="2" type="ORF">GBA63_05295</name>
</gene>
<proteinExistence type="predicted"/>
<dbReference type="EMBL" id="CP045119">
    <property type="protein sequence ID" value="QIN82125.1"/>
    <property type="molecule type" value="Genomic_DNA"/>
</dbReference>
<evidence type="ECO:0000256" key="1">
    <source>
        <dbReference type="SAM" id="MobiDB-lite"/>
    </source>
</evidence>
<accession>A0A6G8Q6M0</accession>
<dbReference type="KEGG" id="rub:GBA63_05295"/>